<evidence type="ECO:0000313" key="2">
    <source>
        <dbReference type="EMBL" id="MBG0566265.1"/>
    </source>
</evidence>
<dbReference type="SUPFAM" id="SSF55729">
    <property type="entry name" value="Acyl-CoA N-acyltransferases (Nat)"/>
    <property type="match status" value="1"/>
</dbReference>
<dbReference type="EMBL" id="JADQTO010000019">
    <property type="protein sequence ID" value="MBG0566265.1"/>
    <property type="molecule type" value="Genomic_DNA"/>
</dbReference>
<sequence length="237" mass="26242">MRQHGVMTERDPLIRWAVAARDARVWRRPDAVIVACPDLSHWDRLVMDGDPDALALLVREVLPEVTGDFRPFGAEQLVAAVVERVTELEVSARFAWMETTEPVGSRAPGDHKPAWLPEDAWPEVSELIEESFPDSYAKPGDTDVRRWAGIRDDGGRLIAVAAEAWSTDEIGFLAGVTTRPDARGRGLAAELCGFVADDQLVGRERVALLADYWNTAAIATYRKLGFTLRPVAAARQR</sequence>
<proteinExistence type="predicted"/>
<evidence type="ECO:0000259" key="1">
    <source>
        <dbReference type="PROSITE" id="PS51186"/>
    </source>
</evidence>
<reference evidence="2" key="1">
    <citation type="submission" date="2020-11" db="EMBL/GenBank/DDBJ databases">
        <title>Isolation and identification of active actinomycetes.</title>
        <authorList>
            <person name="Sun X."/>
        </authorList>
    </citation>
    <scope>NUCLEOTIDE SEQUENCE</scope>
    <source>
        <strain evidence="2">NEAU-A11</strain>
    </source>
</reference>
<dbReference type="AlphaFoldDB" id="A0A931G0T8"/>
<dbReference type="Gene3D" id="3.40.630.30">
    <property type="match status" value="1"/>
</dbReference>
<organism evidence="2 3">
    <name type="scientific">Actinoplanes aureus</name>
    <dbReference type="NCBI Taxonomy" id="2792083"/>
    <lineage>
        <taxon>Bacteria</taxon>
        <taxon>Bacillati</taxon>
        <taxon>Actinomycetota</taxon>
        <taxon>Actinomycetes</taxon>
        <taxon>Micromonosporales</taxon>
        <taxon>Micromonosporaceae</taxon>
        <taxon>Actinoplanes</taxon>
    </lineage>
</organism>
<dbReference type="Pfam" id="PF00583">
    <property type="entry name" value="Acetyltransf_1"/>
    <property type="match status" value="1"/>
</dbReference>
<dbReference type="GO" id="GO:0016747">
    <property type="term" value="F:acyltransferase activity, transferring groups other than amino-acyl groups"/>
    <property type="evidence" value="ECO:0007669"/>
    <property type="project" value="InterPro"/>
</dbReference>
<dbReference type="InterPro" id="IPR000182">
    <property type="entry name" value="GNAT_dom"/>
</dbReference>
<keyword evidence="3" id="KW-1185">Reference proteome</keyword>
<evidence type="ECO:0000313" key="3">
    <source>
        <dbReference type="Proteomes" id="UP000598146"/>
    </source>
</evidence>
<accession>A0A931G0T8</accession>
<dbReference type="Proteomes" id="UP000598146">
    <property type="component" value="Unassembled WGS sequence"/>
</dbReference>
<dbReference type="InterPro" id="IPR016181">
    <property type="entry name" value="Acyl_CoA_acyltransferase"/>
</dbReference>
<gene>
    <name evidence="2" type="ORF">I4J89_32940</name>
</gene>
<protein>
    <submittedName>
        <fullName evidence="2">GNAT family N-acetyltransferase</fullName>
    </submittedName>
</protein>
<name>A0A931G0T8_9ACTN</name>
<comment type="caution">
    <text evidence="2">The sequence shown here is derived from an EMBL/GenBank/DDBJ whole genome shotgun (WGS) entry which is preliminary data.</text>
</comment>
<feature type="domain" description="N-acetyltransferase" evidence="1">
    <location>
        <begin position="109"/>
        <end position="237"/>
    </location>
</feature>
<dbReference type="PROSITE" id="PS51186">
    <property type="entry name" value="GNAT"/>
    <property type="match status" value="1"/>
</dbReference>